<accession>E2AYC3</accession>
<evidence type="ECO:0000313" key="2">
    <source>
        <dbReference type="Proteomes" id="UP000000311"/>
    </source>
</evidence>
<dbReference type="Proteomes" id="UP000000311">
    <property type="component" value="Unassembled WGS sequence"/>
</dbReference>
<dbReference type="OrthoDB" id="7551493at2759"/>
<reference evidence="1 2" key="1">
    <citation type="journal article" date="2010" name="Science">
        <title>Genomic comparison of the ants Camponotus floridanus and Harpegnathos saltator.</title>
        <authorList>
            <person name="Bonasio R."/>
            <person name="Zhang G."/>
            <person name="Ye C."/>
            <person name="Mutti N.S."/>
            <person name="Fang X."/>
            <person name="Qin N."/>
            <person name="Donahue G."/>
            <person name="Yang P."/>
            <person name="Li Q."/>
            <person name="Li C."/>
            <person name="Zhang P."/>
            <person name="Huang Z."/>
            <person name="Berger S.L."/>
            <person name="Reinberg D."/>
            <person name="Wang J."/>
            <person name="Liebig J."/>
        </authorList>
    </citation>
    <scope>NUCLEOTIDE SEQUENCE [LARGE SCALE GENOMIC DNA]</scope>
    <source>
        <strain evidence="2">C129</strain>
    </source>
</reference>
<sequence length="105" mass="12253">RELALDTVNKIKNYNKIYYDKKHLKPSIYKKGDYVLIKDVAKPGESKKFKPKYKGPYLVAKVLNKNRYVITDIPGFNLSPRPYNSILSPDRIKPWIKPVKNNDSD</sequence>
<protein>
    <submittedName>
        <fullName evidence="1">Uncharacterized protein</fullName>
    </submittedName>
</protein>
<proteinExistence type="predicted"/>
<evidence type="ECO:0000313" key="1">
    <source>
        <dbReference type="EMBL" id="EFN61566.1"/>
    </source>
</evidence>
<dbReference type="OMA" id="RIKPWIK"/>
<dbReference type="EMBL" id="GL443870">
    <property type="protein sequence ID" value="EFN61566.1"/>
    <property type="molecule type" value="Genomic_DNA"/>
</dbReference>
<dbReference type="AlphaFoldDB" id="E2AYC3"/>
<gene>
    <name evidence="1" type="ORF">EAG_00468</name>
</gene>
<feature type="non-terminal residue" evidence="1">
    <location>
        <position position="1"/>
    </location>
</feature>
<keyword evidence="2" id="KW-1185">Reference proteome</keyword>
<feature type="non-terminal residue" evidence="1">
    <location>
        <position position="105"/>
    </location>
</feature>
<dbReference type="InParanoid" id="E2AYC3"/>
<name>E2AYC3_CAMFO</name>
<organism evidence="2">
    <name type="scientific">Camponotus floridanus</name>
    <name type="common">Florida carpenter ant</name>
    <dbReference type="NCBI Taxonomy" id="104421"/>
    <lineage>
        <taxon>Eukaryota</taxon>
        <taxon>Metazoa</taxon>
        <taxon>Ecdysozoa</taxon>
        <taxon>Arthropoda</taxon>
        <taxon>Hexapoda</taxon>
        <taxon>Insecta</taxon>
        <taxon>Pterygota</taxon>
        <taxon>Neoptera</taxon>
        <taxon>Endopterygota</taxon>
        <taxon>Hymenoptera</taxon>
        <taxon>Apocrita</taxon>
        <taxon>Aculeata</taxon>
        <taxon>Formicoidea</taxon>
        <taxon>Formicidae</taxon>
        <taxon>Formicinae</taxon>
        <taxon>Camponotus</taxon>
    </lineage>
</organism>